<sequence>MISIRHRIPMHAARALLALMLCVPFLLPWHTLPIPSFYSEVSAGLFGLMATAALLVHSYFSGSKFTVPVIVTLPCALLLVLVTQWQAQYFAYVSQALMVAMYLVWSLFLLWCGHALANWDAQQRGYWTSLHFIACAILFGGVVSALLAFIQFFGVPPILASSINQPLSAQAGVFANIAQQNHFASYLALAQCALIYLVNQNFLKPKLAMSTFLWLGVAMILSASRSVYLYWIWIGLLYFTGFVDRRSRLKKIGRRGIGMCVLGLLCLWGLTQLPIPQFARVFHFSETVGTRFFLWQHAWQMFLDHPLLGVGFDGFAYTLIQQIAKVGEVNPWGIDQFAHNLLLQILAVSGIVGLLSFILPLGRFVLKQRGCPFTPARRYLLCSLGILAIHSLLEQPLFFSYFLGVAALMLGYMERESFAPSRAVIMQWGLAGLLIFSSVLLVKTIFDYVAIEKAIYTDATMQLAHLSEESYRQQRKCLSGLNQRTLLQAEIEALDPSSFVADEESAAQKLRLNQRLLRASPVDEVMFRQAALLAENRQLMAAKAQMRAAMLAYPTAIDIFMPRFIWLAESEPDVYAELTEFAHQQARVVHLRSQTLSQFTP</sequence>
<keyword evidence="3 5" id="KW-1133">Transmembrane helix</keyword>
<dbReference type="InterPro" id="IPR007016">
    <property type="entry name" value="O-antigen_ligase-rel_domated"/>
</dbReference>
<feature type="transmembrane region" description="Helical" evidence="5">
    <location>
        <begin position="380"/>
        <end position="413"/>
    </location>
</feature>
<evidence type="ECO:0000259" key="7">
    <source>
        <dbReference type="Pfam" id="PF11846"/>
    </source>
</evidence>
<accession>A0A941IEC0</accession>
<evidence type="ECO:0000256" key="2">
    <source>
        <dbReference type="ARBA" id="ARBA00022692"/>
    </source>
</evidence>
<dbReference type="InterPro" id="IPR021797">
    <property type="entry name" value="Wzy_C_2"/>
</dbReference>
<organism evidence="8 9">
    <name type="scientific">Undibacterium fentianense</name>
    <dbReference type="NCBI Taxonomy" id="2828728"/>
    <lineage>
        <taxon>Bacteria</taxon>
        <taxon>Pseudomonadati</taxon>
        <taxon>Pseudomonadota</taxon>
        <taxon>Betaproteobacteria</taxon>
        <taxon>Burkholderiales</taxon>
        <taxon>Oxalobacteraceae</taxon>
        <taxon>Undibacterium</taxon>
    </lineage>
</organism>
<feature type="transmembrane region" description="Helical" evidence="5">
    <location>
        <begin position="67"/>
        <end position="87"/>
    </location>
</feature>
<dbReference type="PANTHER" id="PTHR37422">
    <property type="entry name" value="TEICHURONIC ACID BIOSYNTHESIS PROTEIN TUAE"/>
    <property type="match status" value="1"/>
</dbReference>
<evidence type="ECO:0000256" key="3">
    <source>
        <dbReference type="ARBA" id="ARBA00022989"/>
    </source>
</evidence>
<feature type="transmembrane region" description="Helical" evidence="5">
    <location>
        <begin position="41"/>
        <end position="60"/>
    </location>
</feature>
<feature type="transmembrane region" description="Helical" evidence="5">
    <location>
        <begin position="12"/>
        <end position="29"/>
    </location>
</feature>
<feature type="transmembrane region" description="Helical" evidence="5">
    <location>
        <begin position="425"/>
        <end position="446"/>
    </location>
</feature>
<evidence type="ECO:0000313" key="8">
    <source>
        <dbReference type="EMBL" id="MBR7800928.1"/>
    </source>
</evidence>
<feature type="transmembrane region" description="Helical" evidence="5">
    <location>
        <begin position="256"/>
        <end position="275"/>
    </location>
</feature>
<gene>
    <name evidence="8" type="ORF">KDM90_13035</name>
</gene>
<keyword evidence="2 5" id="KW-0812">Transmembrane</keyword>
<dbReference type="Pfam" id="PF04932">
    <property type="entry name" value="Wzy_C"/>
    <property type="match status" value="1"/>
</dbReference>
<dbReference type="AlphaFoldDB" id="A0A941IEC0"/>
<keyword evidence="8" id="KW-0436">Ligase</keyword>
<dbReference type="InterPro" id="IPR051533">
    <property type="entry name" value="WaaL-like"/>
</dbReference>
<comment type="caution">
    <text evidence="8">The sequence shown here is derived from an EMBL/GenBank/DDBJ whole genome shotgun (WGS) entry which is preliminary data.</text>
</comment>
<evidence type="ECO:0000313" key="9">
    <source>
        <dbReference type="Proteomes" id="UP000678545"/>
    </source>
</evidence>
<reference evidence="8" key="1">
    <citation type="submission" date="2021-04" db="EMBL/GenBank/DDBJ databases">
        <title>novel species isolated from subtropical streams in China.</title>
        <authorList>
            <person name="Lu H."/>
        </authorList>
    </citation>
    <scope>NUCLEOTIDE SEQUENCE</scope>
    <source>
        <strain evidence="8">FT137W</strain>
    </source>
</reference>
<dbReference type="PANTHER" id="PTHR37422:SF21">
    <property type="entry name" value="EXOQ-LIKE PROTEIN"/>
    <property type="match status" value="1"/>
</dbReference>
<dbReference type="GO" id="GO:0016874">
    <property type="term" value="F:ligase activity"/>
    <property type="evidence" value="ECO:0007669"/>
    <property type="project" value="UniProtKB-KW"/>
</dbReference>
<dbReference type="Proteomes" id="UP000678545">
    <property type="component" value="Unassembled WGS sequence"/>
</dbReference>
<evidence type="ECO:0000256" key="5">
    <source>
        <dbReference type="SAM" id="Phobius"/>
    </source>
</evidence>
<keyword evidence="9" id="KW-1185">Reference proteome</keyword>
<feature type="transmembrane region" description="Helical" evidence="5">
    <location>
        <begin position="99"/>
        <end position="117"/>
    </location>
</feature>
<evidence type="ECO:0000256" key="1">
    <source>
        <dbReference type="ARBA" id="ARBA00004141"/>
    </source>
</evidence>
<dbReference type="GO" id="GO:0016020">
    <property type="term" value="C:membrane"/>
    <property type="evidence" value="ECO:0007669"/>
    <property type="project" value="UniProtKB-SubCell"/>
</dbReference>
<feature type="domain" description="Virulence factor membrane-bound polymerase C-terminal" evidence="7">
    <location>
        <begin position="380"/>
        <end position="555"/>
    </location>
</feature>
<dbReference type="EMBL" id="JAGSPJ010000005">
    <property type="protein sequence ID" value="MBR7800928.1"/>
    <property type="molecule type" value="Genomic_DNA"/>
</dbReference>
<comment type="subcellular location">
    <subcellularLocation>
        <location evidence="1">Membrane</location>
        <topology evidence="1">Multi-pass membrane protein</topology>
    </subcellularLocation>
</comment>
<feature type="domain" description="O-antigen ligase-related" evidence="6">
    <location>
        <begin position="212"/>
        <end position="358"/>
    </location>
</feature>
<dbReference type="RefSeq" id="WP_212676048.1">
    <property type="nucleotide sequence ID" value="NZ_JAGSPJ010000005.1"/>
</dbReference>
<feature type="transmembrane region" description="Helical" evidence="5">
    <location>
        <begin position="129"/>
        <end position="153"/>
    </location>
</feature>
<protein>
    <submittedName>
        <fullName evidence="8">O-antigen ligase C-terminal domain-containing protein</fullName>
    </submittedName>
</protein>
<keyword evidence="4 5" id="KW-0472">Membrane</keyword>
<proteinExistence type="predicted"/>
<feature type="transmembrane region" description="Helical" evidence="5">
    <location>
        <begin position="341"/>
        <end position="359"/>
    </location>
</feature>
<evidence type="ECO:0000259" key="6">
    <source>
        <dbReference type="Pfam" id="PF04932"/>
    </source>
</evidence>
<name>A0A941IEC0_9BURK</name>
<evidence type="ECO:0000256" key="4">
    <source>
        <dbReference type="ARBA" id="ARBA00023136"/>
    </source>
</evidence>
<dbReference type="Pfam" id="PF11846">
    <property type="entry name" value="Wzy_C_2"/>
    <property type="match status" value="1"/>
</dbReference>